<name>X0UR70_9ZZZZ</name>
<proteinExistence type="predicted"/>
<sequence length="39" mass="4246">MSHEGWECASLNRQLAAHIDERAKAGLMTALSENCSGRT</sequence>
<dbReference type="AlphaFoldDB" id="X0UR70"/>
<comment type="caution">
    <text evidence="1">The sequence shown here is derived from an EMBL/GenBank/DDBJ whole genome shotgun (WGS) entry which is preliminary data.</text>
</comment>
<feature type="non-terminal residue" evidence="1">
    <location>
        <position position="39"/>
    </location>
</feature>
<gene>
    <name evidence="1" type="ORF">S01H1_31511</name>
</gene>
<protein>
    <submittedName>
        <fullName evidence="1">Uncharacterized protein</fullName>
    </submittedName>
</protein>
<organism evidence="1">
    <name type="scientific">marine sediment metagenome</name>
    <dbReference type="NCBI Taxonomy" id="412755"/>
    <lineage>
        <taxon>unclassified sequences</taxon>
        <taxon>metagenomes</taxon>
        <taxon>ecological metagenomes</taxon>
    </lineage>
</organism>
<evidence type="ECO:0000313" key="1">
    <source>
        <dbReference type="EMBL" id="GAF90950.1"/>
    </source>
</evidence>
<dbReference type="EMBL" id="BARS01019441">
    <property type="protein sequence ID" value="GAF90950.1"/>
    <property type="molecule type" value="Genomic_DNA"/>
</dbReference>
<accession>X0UR70</accession>
<reference evidence="1" key="1">
    <citation type="journal article" date="2014" name="Front. Microbiol.">
        <title>High frequency of phylogenetically diverse reductive dehalogenase-homologous genes in deep subseafloor sedimentary metagenomes.</title>
        <authorList>
            <person name="Kawai M."/>
            <person name="Futagami T."/>
            <person name="Toyoda A."/>
            <person name="Takaki Y."/>
            <person name="Nishi S."/>
            <person name="Hori S."/>
            <person name="Arai W."/>
            <person name="Tsubouchi T."/>
            <person name="Morono Y."/>
            <person name="Uchiyama I."/>
            <person name="Ito T."/>
            <person name="Fujiyama A."/>
            <person name="Inagaki F."/>
            <person name="Takami H."/>
        </authorList>
    </citation>
    <scope>NUCLEOTIDE SEQUENCE</scope>
    <source>
        <strain evidence="1">Expedition CK06-06</strain>
    </source>
</reference>